<dbReference type="EMBL" id="JAULSN010000011">
    <property type="protein sequence ID" value="KAK3361704.1"/>
    <property type="molecule type" value="Genomic_DNA"/>
</dbReference>
<organism evidence="3 4">
    <name type="scientific">Lasiosphaeria ovina</name>
    <dbReference type="NCBI Taxonomy" id="92902"/>
    <lineage>
        <taxon>Eukaryota</taxon>
        <taxon>Fungi</taxon>
        <taxon>Dikarya</taxon>
        <taxon>Ascomycota</taxon>
        <taxon>Pezizomycotina</taxon>
        <taxon>Sordariomycetes</taxon>
        <taxon>Sordariomycetidae</taxon>
        <taxon>Sordariales</taxon>
        <taxon>Lasiosphaeriaceae</taxon>
        <taxon>Lasiosphaeria</taxon>
    </lineage>
</organism>
<feature type="transmembrane region" description="Helical" evidence="2">
    <location>
        <begin position="174"/>
        <end position="192"/>
    </location>
</feature>
<feature type="transmembrane region" description="Helical" evidence="2">
    <location>
        <begin position="212"/>
        <end position="234"/>
    </location>
</feature>
<dbReference type="PANTHER" id="PTHR37544:SF3">
    <property type="entry name" value="SPRAY"/>
    <property type="match status" value="1"/>
</dbReference>
<dbReference type="PANTHER" id="PTHR37544">
    <property type="entry name" value="SPRAY-RELATED"/>
    <property type="match status" value="1"/>
</dbReference>
<keyword evidence="2" id="KW-0812">Transmembrane</keyword>
<feature type="region of interest" description="Disordered" evidence="1">
    <location>
        <begin position="722"/>
        <end position="777"/>
    </location>
</feature>
<evidence type="ECO:0000313" key="4">
    <source>
        <dbReference type="Proteomes" id="UP001287356"/>
    </source>
</evidence>
<proteinExistence type="predicted"/>
<feature type="transmembrane region" description="Helical" evidence="2">
    <location>
        <begin position="54"/>
        <end position="76"/>
    </location>
</feature>
<evidence type="ECO:0000256" key="1">
    <source>
        <dbReference type="SAM" id="MobiDB-lite"/>
    </source>
</evidence>
<comment type="caution">
    <text evidence="3">The sequence shown here is derived from an EMBL/GenBank/DDBJ whole genome shotgun (WGS) entry which is preliminary data.</text>
</comment>
<feature type="compositionally biased region" description="Basic and acidic residues" evidence="1">
    <location>
        <begin position="320"/>
        <end position="329"/>
    </location>
</feature>
<evidence type="ECO:0000313" key="3">
    <source>
        <dbReference type="EMBL" id="KAK3361704.1"/>
    </source>
</evidence>
<name>A0AAE0MZT6_9PEZI</name>
<feature type="compositionally biased region" description="Polar residues" evidence="1">
    <location>
        <begin position="330"/>
        <end position="344"/>
    </location>
</feature>
<keyword evidence="2" id="KW-0472">Membrane</keyword>
<feature type="transmembrane region" description="Helical" evidence="2">
    <location>
        <begin position="363"/>
        <end position="383"/>
    </location>
</feature>
<dbReference type="AlphaFoldDB" id="A0AAE0MZT6"/>
<sequence length="777" mass="86655">MYEKAVTTIWQSPVQLISVLVSLGPFVPIREEEAAKTARLPPLNFRPLALKNRYLIFLMTWFFLCFSGVAVLVVFGKVQPPWFQFRSDSSYQLWFYAPGIIGFLTTVLWRGTIQSYNRIIPYVRMANLPISYEGQGSLGDEEAYRGFTTERLNAIPGSNVSIGVVVQLWRRGDYMSVAVNLTPFFTLLLTPLKSSLFQLVQDNSGWKIRVSVGFGVVAMVIYAWLFLVTLSIAIHLRNKRTGLKWNPATLAAQLALIQGSNIFGTFAGVDTTKWRFLNAAIQSWSQGPTKKYLCLGYWKQKQADGRDLIIHGVRFLPTSEDSHSKESKTRSNASQPGQRLSIQRDQPRHPEVDRIWNPVLRDLYMGLATILGVAFLVAGSVAWGRGFIHETARVDFVKRDVPAAESEKMNHLVQLGRGIVFSLLPSLIFGLFNNNFVAVDVYLRTMTPIHNMAMPLPEADQERLYPDKRGIKGAAARDSVLLDYVSLDLISCIAQAFDRGHYKIILGTILATLCNSVYLVAGRLFYYTEVEEFAFTVNVNPSNLYAAVAIMIFYCIAIWVLRPAGPVRTCRPVYTLMDLASLVHASDIVRHSPEFWLQAASDTEAHMVAQATLANRVYRFGIYEGTDKREHVGIAVAETPDSWRISPAAETRVDADDTVIPKLDRSIGLMKEALYFGVIPSPFSPSDNAENEKPQHQLGTGICVERVRSVRYRSWRRRIMRSGSHRAADNDDAESGRGSPGQNGSIRSGRDGASVVAAPTLEPVPQPAPARGGDGEH</sequence>
<feature type="transmembrane region" description="Helical" evidence="2">
    <location>
        <begin position="91"/>
        <end position="109"/>
    </location>
</feature>
<keyword evidence="4" id="KW-1185">Reference proteome</keyword>
<gene>
    <name evidence="3" type="ORF">B0T24DRAFT_113425</name>
</gene>
<protein>
    <submittedName>
        <fullName evidence="3">Uncharacterized protein</fullName>
    </submittedName>
</protein>
<accession>A0AAE0MZT6</accession>
<dbReference type="Proteomes" id="UP001287356">
    <property type="component" value="Unassembled WGS sequence"/>
</dbReference>
<feature type="region of interest" description="Disordered" evidence="1">
    <location>
        <begin position="319"/>
        <end position="349"/>
    </location>
</feature>
<feature type="transmembrane region" description="Helical" evidence="2">
    <location>
        <begin position="419"/>
        <end position="443"/>
    </location>
</feature>
<evidence type="ECO:0000256" key="2">
    <source>
        <dbReference type="SAM" id="Phobius"/>
    </source>
</evidence>
<reference evidence="3" key="2">
    <citation type="submission" date="2023-06" db="EMBL/GenBank/DDBJ databases">
        <authorList>
            <consortium name="Lawrence Berkeley National Laboratory"/>
            <person name="Haridas S."/>
            <person name="Hensen N."/>
            <person name="Bonometti L."/>
            <person name="Westerberg I."/>
            <person name="Brannstrom I.O."/>
            <person name="Guillou S."/>
            <person name="Cros-Aarteil S."/>
            <person name="Calhoun S."/>
            <person name="Kuo A."/>
            <person name="Mondo S."/>
            <person name="Pangilinan J."/>
            <person name="Riley R."/>
            <person name="Labutti K."/>
            <person name="Andreopoulos B."/>
            <person name="Lipzen A."/>
            <person name="Chen C."/>
            <person name="Yanf M."/>
            <person name="Daum C."/>
            <person name="Ng V."/>
            <person name="Clum A."/>
            <person name="Steindorff A."/>
            <person name="Ohm R."/>
            <person name="Martin F."/>
            <person name="Silar P."/>
            <person name="Natvig D."/>
            <person name="Lalanne C."/>
            <person name="Gautier V."/>
            <person name="Ament-Velasquez S.L."/>
            <person name="Kruys A."/>
            <person name="Hutchinson M.I."/>
            <person name="Powell A.J."/>
            <person name="Barry K."/>
            <person name="Miller A.N."/>
            <person name="Grigoriev I.V."/>
            <person name="Debuchy R."/>
            <person name="Gladieux P."/>
            <person name="Thoren M.H."/>
            <person name="Johannesson H."/>
        </authorList>
    </citation>
    <scope>NUCLEOTIDE SEQUENCE</scope>
    <source>
        <strain evidence="3">CBS 958.72</strain>
    </source>
</reference>
<feature type="transmembrane region" description="Helical" evidence="2">
    <location>
        <begin position="544"/>
        <end position="561"/>
    </location>
</feature>
<reference evidence="3" key="1">
    <citation type="journal article" date="2023" name="Mol. Phylogenet. Evol.">
        <title>Genome-scale phylogeny and comparative genomics of the fungal order Sordariales.</title>
        <authorList>
            <person name="Hensen N."/>
            <person name="Bonometti L."/>
            <person name="Westerberg I."/>
            <person name="Brannstrom I.O."/>
            <person name="Guillou S."/>
            <person name="Cros-Aarteil S."/>
            <person name="Calhoun S."/>
            <person name="Haridas S."/>
            <person name="Kuo A."/>
            <person name="Mondo S."/>
            <person name="Pangilinan J."/>
            <person name="Riley R."/>
            <person name="LaButti K."/>
            <person name="Andreopoulos B."/>
            <person name="Lipzen A."/>
            <person name="Chen C."/>
            <person name="Yan M."/>
            <person name="Daum C."/>
            <person name="Ng V."/>
            <person name="Clum A."/>
            <person name="Steindorff A."/>
            <person name="Ohm R.A."/>
            <person name="Martin F."/>
            <person name="Silar P."/>
            <person name="Natvig D.O."/>
            <person name="Lalanne C."/>
            <person name="Gautier V."/>
            <person name="Ament-Velasquez S.L."/>
            <person name="Kruys A."/>
            <person name="Hutchinson M.I."/>
            <person name="Powell A.J."/>
            <person name="Barry K."/>
            <person name="Miller A.N."/>
            <person name="Grigoriev I.V."/>
            <person name="Debuchy R."/>
            <person name="Gladieux P."/>
            <person name="Hiltunen Thoren M."/>
            <person name="Johannesson H."/>
        </authorList>
    </citation>
    <scope>NUCLEOTIDE SEQUENCE</scope>
    <source>
        <strain evidence="3">CBS 958.72</strain>
    </source>
</reference>
<feature type="transmembrane region" description="Helical" evidence="2">
    <location>
        <begin position="504"/>
        <end position="524"/>
    </location>
</feature>
<keyword evidence="2" id="KW-1133">Transmembrane helix</keyword>